<dbReference type="KEGG" id="aef:GEV26_03695"/>
<evidence type="ECO:0000313" key="3">
    <source>
        <dbReference type="Proteomes" id="UP000392064"/>
    </source>
</evidence>
<protein>
    <recommendedName>
        <fullName evidence="4">DUF3558 domain-containing protein</fullName>
    </recommendedName>
</protein>
<dbReference type="AlphaFoldDB" id="A0A5Q2MHL5"/>
<feature type="signal peptide" evidence="1">
    <location>
        <begin position="1"/>
        <end position="22"/>
    </location>
</feature>
<dbReference type="Proteomes" id="UP000392064">
    <property type="component" value="Chromosome"/>
</dbReference>
<gene>
    <name evidence="2" type="ORF">GEV26_03695</name>
</gene>
<dbReference type="PROSITE" id="PS51257">
    <property type="entry name" value="PROKAR_LIPOPROTEIN"/>
    <property type="match status" value="1"/>
</dbReference>
<dbReference type="RefSeq" id="WP_153651813.1">
    <property type="nucleotide sequence ID" value="NZ_CP045737.1"/>
</dbReference>
<proteinExistence type="predicted"/>
<feature type="chain" id="PRO_5038656099" description="DUF3558 domain-containing protein" evidence="1">
    <location>
        <begin position="23"/>
        <end position="237"/>
    </location>
</feature>
<evidence type="ECO:0008006" key="4">
    <source>
        <dbReference type="Google" id="ProtNLM"/>
    </source>
</evidence>
<name>A0A5Q2MHL5_9ACTN</name>
<accession>A0A5Q2MHL5</accession>
<organism evidence="2 3">
    <name type="scientific">Aeromicrobium yanjiei</name>
    <dbReference type="NCBI Taxonomy" id="2662028"/>
    <lineage>
        <taxon>Bacteria</taxon>
        <taxon>Bacillati</taxon>
        <taxon>Actinomycetota</taxon>
        <taxon>Actinomycetes</taxon>
        <taxon>Propionibacteriales</taxon>
        <taxon>Nocardioidaceae</taxon>
        <taxon>Aeromicrobium</taxon>
    </lineage>
</organism>
<evidence type="ECO:0000256" key="1">
    <source>
        <dbReference type="SAM" id="SignalP"/>
    </source>
</evidence>
<evidence type="ECO:0000313" key="2">
    <source>
        <dbReference type="EMBL" id="QGG40542.1"/>
    </source>
</evidence>
<keyword evidence="3" id="KW-1185">Reference proteome</keyword>
<sequence>MTRLVVTLAVTLAVLAGCGGSASDEGAPQRAAATTAGPAVRTVAELAAALPRTNQVPGGDEKVFSCPGEESCRAHPDRVSVGVQLEPSLTDEQVKKRYDVYVLPENLQVTAEAWKDESAAEQAVADARAEQRRFVGRFATKGKDTSDTSYTFGSKGVGTVDDLTMGEWEGFVGRREEVLTNPDGDTDSAPVVSITLHVSNGNTTVQVVASVLDAEERAGDAEALARQVAEEYIGRLA</sequence>
<reference evidence="2 3" key="1">
    <citation type="submission" date="2019-11" db="EMBL/GenBank/DDBJ databases">
        <authorList>
            <person name="Li J."/>
        </authorList>
    </citation>
    <scope>NUCLEOTIDE SEQUENCE [LARGE SCALE GENOMIC DNA]</scope>
    <source>
        <strain evidence="2 3">MF47</strain>
    </source>
</reference>
<dbReference type="EMBL" id="CP045737">
    <property type="protein sequence ID" value="QGG40542.1"/>
    <property type="molecule type" value="Genomic_DNA"/>
</dbReference>
<keyword evidence="1" id="KW-0732">Signal</keyword>